<feature type="non-terminal residue" evidence="2">
    <location>
        <position position="284"/>
    </location>
</feature>
<dbReference type="PANTHER" id="PTHR24414">
    <property type="entry name" value="F-BOX/KELCH-REPEAT PROTEIN SKIP4"/>
    <property type="match status" value="1"/>
</dbReference>
<keyword evidence="3" id="KW-1185">Reference proteome</keyword>
<dbReference type="Proteomes" id="UP000694251">
    <property type="component" value="Chromosome 3"/>
</dbReference>
<dbReference type="InterPro" id="IPR050354">
    <property type="entry name" value="F-box/kelch-repeat_ARATH"/>
</dbReference>
<dbReference type="AlphaFoldDB" id="A0A8T2F807"/>
<dbReference type="PANTHER" id="PTHR24414:SF154">
    <property type="entry name" value="BNAC05G49580D PROTEIN"/>
    <property type="match status" value="1"/>
</dbReference>
<reference evidence="2 3" key="1">
    <citation type="submission" date="2020-12" db="EMBL/GenBank/DDBJ databases">
        <title>Concerted genomic and epigenomic changes stabilize Arabidopsis allopolyploids.</title>
        <authorList>
            <person name="Chen Z."/>
        </authorList>
    </citation>
    <scope>NUCLEOTIDE SEQUENCE [LARGE SCALE GENOMIC DNA]</scope>
    <source>
        <strain evidence="2">As9502</strain>
        <tissue evidence="2">Leaf</tissue>
    </source>
</reference>
<protein>
    <submittedName>
        <fullName evidence="2">Kelch repeat type 1</fullName>
    </submittedName>
</protein>
<dbReference type="OrthoDB" id="1095846at2759"/>
<dbReference type="Pfam" id="PF25210">
    <property type="entry name" value="Kelch_FKB95"/>
    <property type="match status" value="1"/>
</dbReference>
<organism evidence="2 3">
    <name type="scientific">Arabidopsis suecica</name>
    <name type="common">Swedish thale-cress</name>
    <name type="synonym">Cardaminopsis suecica</name>
    <dbReference type="NCBI Taxonomy" id="45249"/>
    <lineage>
        <taxon>Eukaryota</taxon>
        <taxon>Viridiplantae</taxon>
        <taxon>Streptophyta</taxon>
        <taxon>Embryophyta</taxon>
        <taxon>Tracheophyta</taxon>
        <taxon>Spermatophyta</taxon>
        <taxon>Magnoliopsida</taxon>
        <taxon>eudicotyledons</taxon>
        <taxon>Gunneridae</taxon>
        <taxon>Pentapetalae</taxon>
        <taxon>rosids</taxon>
        <taxon>malvids</taxon>
        <taxon>Brassicales</taxon>
        <taxon>Brassicaceae</taxon>
        <taxon>Camelineae</taxon>
        <taxon>Arabidopsis</taxon>
    </lineage>
</organism>
<accession>A0A8T2F807</accession>
<feature type="domain" description="FKB95-like N-terminal Kelch" evidence="1">
    <location>
        <begin position="25"/>
        <end position="260"/>
    </location>
</feature>
<sequence length="284" mass="33022">CSLISRLQELPVNGSLIGYAEKFLYWHHVTSMRVARVSPEVSVVDGKINVWGGCKYKHYYDWGEVFDPKTQTWADMSIPKPVREEKIYVVDSWDVGSYYYLPSKSIWEKGNQDSKRSKDWCLIDKLIYSCGNDGGIYWCEAGELDWCDAVGIDWREVFGLEFLSKELRESRVVYFGGKMVKVWESYKIMYNISLNLEELLPETQLTNLTELGHNVLVFWEKLECCCDGFKILEIWCAEISLERWEGGEILGRCDWCHPILAINLLTVDPLFYHSMVLYSIPVDV</sequence>
<comment type="caution">
    <text evidence="2">The sequence shown here is derived from an EMBL/GenBank/DDBJ whole genome shotgun (WGS) entry which is preliminary data.</text>
</comment>
<evidence type="ECO:0000259" key="1">
    <source>
        <dbReference type="Pfam" id="PF25210"/>
    </source>
</evidence>
<dbReference type="EMBL" id="JAEFBJ010000003">
    <property type="protein sequence ID" value="KAG7632445.1"/>
    <property type="molecule type" value="Genomic_DNA"/>
</dbReference>
<evidence type="ECO:0000313" key="2">
    <source>
        <dbReference type="EMBL" id="KAG7632445.1"/>
    </source>
</evidence>
<name>A0A8T2F807_ARASU</name>
<evidence type="ECO:0000313" key="3">
    <source>
        <dbReference type="Proteomes" id="UP000694251"/>
    </source>
</evidence>
<gene>
    <name evidence="2" type="ORF">ISN44_As03g025830</name>
</gene>
<proteinExistence type="predicted"/>
<dbReference type="InterPro" id="IPR057499">
    <property type="entry name" value="Kelch_FKB95"/>
</dbReference>